<comment type="caution">
    <text evidence="11">The sequence shown here is derived from an EMBL/GenBank/DDBJ whole genome shotgun (WGS) entry which is preliminary data.</text>
</comment>
<dbReference type="InterPro" id="IPR051535">
    <property type="entry name" value="Siderophore_ABC-ATPase"/>
</dbReference>
<comment type="subcellular location">
    <subcellularLocation>
        <location evidence="1">Cell membrane</location>
        <topology evidence="1">Peripheral membrane protein</topology>
    </subcellularLocation>
</comment>
<dbReference type="PROSITE" id="PS50893">
    <property type="entry name" value="ABC_TRANSPORTER_2"/>
    <property type="match status" value="1"/>
</dbReference>
<name>A0A4Q8QKV5_9FLAO</name>
<dbReference type="GO" id="GO:0016887">
    <property type="term" value="F:ATP hydrolysis activity"/>
    <property type="evidence" value="ECO:0007669"/>
    <property type="project" value="InterPro"/>
</dbReference>
<keyword evidence="8" id="KW-0406">Ion transport</keyword>
<dbReference type="InterPro" id="IPR027417">
    <property type="entry name" value="P-loop_NTPase"/>
</dbReference>
<dbReference type="InterPro" id="IPR003593">
    <property type="entry name" value="AAA+_ATPase"/>
</dbReference>
<dbReference type="PANTHER" id="PTHR42771">
    <property type="entry name" value="IRON(3+)-HYDROXAMATE IMPORT ATP-BINDING PROTEIN FHUC"/>
    <property type="match status" value="1"/>
</dbReference>
<dbReference type="RefSeq" id="WP_130610505.1">
    <property type="nucleotide sequence ID" value="NZ_SGIU01000001.1"/>
</dbReference>
<dbReference type="InterPro" id="IPR003439">
    <property type="entry name" value="ABC_transporter-like_ATP-bd"/>
</dbReference>
<keyword evidence="6 11" id="KW-0067">ATP-binding</keyword>
<evidence type="ECO:0000256" key="2">
    <source>
        <dbReference type="ARBA" id="ARBA00022448"/>
    </source>
</evidence>
<keyword evidence="9" id="KW-0472">Membrane</keyword>
<dbReference type="CDD" id="cd03214">
    <property type="entry name" value="ABC_Iron-Siderophores_B12_Hemin"/>
    <property type="match status" value="1"/>
</dbReference>
<dbReference type="AlphaFoldDB" id="A0A4Q8QKV5"/>
<protein>
    <submittedName>
        <fullName evidence="11">ABC transporter ATP-binding protein</fullName>
    </submittedName>
</protein>
<evidence type="ECO:0000259" key="10">
    <source>
        <dbReference type="PROSITE" id="PS50893"/>
    </source>
</evidence>
<keyword evidence="2" id="KW-0813">Transport</keyword>
<dbReference type="FunFam" id="3.40.50.300:FF:000134">
    <property type="entry name" value="Iron-enterobactin ABC transporter ATP-binding protein"/>
    <property type="match status" value="1"/>
</dbReference>
<evidence type="ECO:0000256" key="9">
    <source>
        <dbReference type="ARBA" id="ARBA00023136"/>
    </source>
</evidence>
<gene>
    <name evidence="11" type="ORF">EW142_04960</name>
</gene>
<evidence type="ECO:0000313" key="11">
    <source>
        <dbReference type="EMBL" id="TAI49149.1"/>
    </source>
</evidence>
<dbReference type="SUPFAM" id="SSF52540">
    <property type="entry name" value="P-loop containing nucleoside triphosphate hydrolases"/>
    <property type="match status" value="1"/>
</dbReference>
<dbReference type="SMART" id="SM00382">
    <property type="entry name" value="AAA"/>
    <property type="match status" value="1"/>
</dbReference>
<evidence type="ECO:0000313" key="12">
    <source>
        <dbReference type="Proteomes" id="UP000291981"/>
    </source>
</evidence>
<organism evidence="11 12">
    <name type="scientific">Flagellimonas allohymeniacidonis</name>
    <dbReference type="NCBI Taxonomy" id="2517819"/>
    <lineage>
        <taxon>Bacteria</taxon>
        <taxon>Pseudomonadati</taxon>
        <taxon>Bacteroidota</taxon>
        <taxon>Flavobacteriia</taxon>
        <taxon>Flavobacteriales</taxon>
        <taxon>Flavobacteriaceae</taxon>
        <taxon>Flagellimonas</taxon>
    </lineage>
</organism>
<dbReference type="Gene3D" id="3.40.50.300">
    <property type="entry name" value="P-loop containing nucleotide triphosphate hydrolases"/>
    <property type="match status" value="1"/>
</dbReference>
<reference evidence="11 12" key="1">
    <citation type="submission" date="2019-02" db="EMBL/GenBank/DDBJ databases">
        <title>Draft genome sequence of Muricauda sp. 176CP4-71.</title>
        <authorList>
            <person name="Park J.-S."/>
        </authorList>
    </citation>
    <scope>NUCLEOTIDE SEQUENCE [LARGE SCALE GENOMIC DNA]</scope>
    <source>
        <strain evidence="11 12">176CP4-71</strain>
    </source>
</reference>
<dbReference type="GO" id="GO:0005524">
    <property type="term" value="F:ATP binding"/>
    <property type="evidence" value="ECO:0007669"/>
    <property type="project" value="UniProtKB-KW"/>
</dbReference>
<keyword evidence="3" id="KW-1003">Cell membrane</keyword>
<dbReference type="Proteomes" id="UP000291981">
    <property type="component" value="Unassembled WGS sequence"/>
</dbReference>
<evidence type="ECO:0000256" key="4">
    <source>
        <dbReference type="ARBA" id="ARBA00022496"/>
    </source>
</evidence>
<evidence type="ECO:0000256" key="5">
    <source>
        <dbReference type="ARBA" id="ARBA00022741"/>
    </source>
</evidence>
<keyword evidence="5" id="KW-0547">Nucleotide-binding</keyword>
<proteinExistence type="predicted"/>
<evidence type="ECO:0000256" key="7">
    <source>
        <dbReference type="ARBA" id="ARBA00023004"/>
    </source>
</evidence>
<evidence type="ECO:0000256" key="3">
    <source>
        <dbReference type="ARBA" id="ARBA00022475"/>
    </source>
</evidence>
<evidence type="ECO:0000256" key="8">
    <source>
        <dbReference type="ARBA" id="ARBA00023065"/>
    </source>
</evidence>
<feature type="domain" description="ABC transporter" evidence="10">
    <location>
        <begin position="9"/>
        <end position="244"/>
    </location>
</feature>
<keyword evidence="4" id="KW-0410">Iron transport</keyword>
<dbReference type="GO" id="GO:0005886">
    <property type="term" value="C:plasma membrane"/>
    <property type="evidence" value="ECO:0007669"/>
    <property type="project" value="UniProtKB-SubCell"/>
</dbReference>
<dbReference type="EMBL" id="SGIU01000001">
    <property type="protein sequence ID" value="TAI49149.1"/>
    <property type="molecule type" value="Genomic_DNA"/>
</dbReference>
<dbReference type="OrthoDB" id="9787851at2"/>
<dbReference type="PANTHER" id="PTHR42771:SF3">
    <property type="entry name" value="PETROBACTIN IMPORT ATP-BINDING PROTEIN YCLP"/>
    <property type="match status" value="1"/>
</dbReference>
<evidence type="ECO:0000256" key="6">
    <source>
        <dbReference type="ARBA" id="ARBA00022840"/>
    </source>
</evidence>
<dbReference type="GO" id="GO:0006826">
    <property type="term" value="P:iron ion transport"/>
    <property type="evidence" value="ECO:0007669"/>
    <property type="project" value="UniProtKB-KW"/>
</dbReference>
<accession>A0A4Q8QKV5</accession>
<dbReference type="Pfam" id="PF00005">
    <property type="entry name" value="ABC_tran"/>
    <property type="match status" value="1"/>
</dbReference>
<keyword evidence="12" id="KW-1185">Reference proteome</keyword>
<sequence>MPDSKTSSISTNGLTIGYKSKAVAGNINFSCDSGELCAIIGVNGIGKSTLLRTLGNLQPKLYGSISINNQDLSTYSSGDLAKKLSVVLTEQPSSKNLTVEELIALGRQPYTNWIGTLTSKDKIYIQESLTAFLLKELRHRKCHELSDGQLQRVLIARAMAQDTPLILLDEPTTHLDLYHKVQILKLLQSLTHNEGKTIIFTTHEIDLAIQLCDKILILDGEQNPFGEPCQLIENEHFERLFPEEMVVFDPKTGAFKVSK</sequence>
<evidence type="ECO:0000256" key="1">
    <source>
        <dbReference type="ARBA" id="ARBA00004202"/>
    </source>
</evidence>
<keyword evidence="7" id="KW-0408">Iron</keyword>